<evidence type="ECO:0000256" key="5">
    <source>
        <dbReference type="SAM" id="MobiDB-lite"/>
    </source>
</evidence>
<keyword evidence="2" id="KW-0067">ATP-binding</keyword>
<accession>A0A1I1JYS5</accession>
<dbReference type="PANTHER" id="PTHR32071">
    <property type="entry name" value="TRANSCRIPTIONAL REGULATORY PROTEIN"/>
    <property type="match status" value="1"/>
</dbReference>
<dbReference type="Gene3D" id="1.10.8.60">
    <property type="match status" value="1"/>
</dbReference>
<organism evidence="7 8">
    <name type="scientific">Massilia yuzhufengensis</name>
    <dbReference type="NCBI Taxonomy" id="1164594"/>
    <lineage>
        <taxon>Bacteria</taxon>
        <taxon>Pseudomonadati</taxon>
        <taxon>Pseudomonadota</taxon>
        <taxon>Betaproteobacteria</taxon>
        <taxon>Burkholderiales</taxon>
        <taxon>Oxalobacteraceae</taxon>
        <taxon>Telluria group</taxon>
        <taxon>Massilia</taxon>
    </lineage>
</organism>
<dbReference type="InterPro" id="IPR002078">
    <property type="entry name" value="Sigma_54_int"/>
</dbReference>
<dbReference type="OrthoDB" id="9761705at2"/>
<evidence type="ECO:0000256" key="2">
    <source>
        <dbReference type="ARBA" id="ARBA00022840"/>
    </source>
</evidence>
<keyword evidence="4" id="KW-0804">Transcription</keyword>
<dbReference type="Pfam" id="PF02954">
    <property type="entry name" value="HTH_8"/>
    <property type="match status" value="1"/>
</dbReference>
<sequence length="500" mass="53208">MIYSDYTLTSPLSDLDHATAPLLAVTILWHPDPARIGEQFVGGTGSDTIELNRYAPLFMRPGSEGLPLGHGGISRQPLRLVRDAHDTLTLALPASSMVVEVGGRVVKDAVRLTAAQVAEGQVLTLGRAVVLCLHWMDRLPKHNPVPGLHGVGSASIGVRDQLRMVAPSGLPVLLLGETGTGKEIAARAIHALSSRAAAPLVTVNMAALGEATAAAELFGVEAGAHAGEPAARDGVFAQADRATLFLDEIGNAPAAVQPMLLRVLEGGDYRPVGAAQDRRSSARVVAASDQDLEAAVFNQALLHRLEGFVIRMPPLRTRREDIGVLIVDLLGQQEGNAGLPAALVAELACWDWPGNVRQLSHVLQRAVLMLGEGVVPTLDDLVRTQRQPPEEAPAPPAPRGEAADAAPRRRPSALSDGDVLDAMAAHDWNIQAAAQALRISRPSLYKLLEDHPVIRRAETIPENDIARAMEACGGDVERCAATLKTPAEALRRRWRLLRPG</sequence>
<dbReference type="RefSeq" id="WP_091873708.1">
    <property type="nucleotide sequence ID" value="NZ_FOLD01000007.1"/>
</dbReference>
<dbReference type="Pfam" id="PF00158">
    <property type="entry name" value="Sigma54_activat"/>
    <property type="match status" value="1"/>
</dbReference>
<dbReference type="PROSITE" id="PS00688">
    <property type="entry name" value="SIGMA54_INTERACT_3"/>
    <property type="match status" value="1"/>
</dbReference>
<keyword evidence="3" id="KW-0805">Transcription regulation</keyword>
<dbReference type="Gene3D" id="3.40.50.300">
    <property type="entry name" value="P-loop containing nucleotide triphosphate hydrolases"/>
    <property type="match status" value="1"/>
</dbReference>
<evidence type="ECO:0000313" key="8">
    <source>
        <dbReference type="Proteomes" id="UP000198639"/>
    </source>
</evidence>
<dbReference type="PROSITE" id="PS50045">
    <property type="entry name" value="SIGMA54_INTERACT_4"/>
    <property type="match status" value="1"/>
</dbReference>
<dbReference type="SUPFAM" id="SSF52540">
    <property type="entry name" value="P-loop containing nucleoside triphosphate hydrolases"/>
    <property type="match status" value="1"/>
</dbReference>
<dbReference type="SUPFAM" id="SSF46689">
    <property type="entry name" value="Homeodomain-like"/>
    <property type="match status" value="1"/>
</dbReference>
<dbReference type="InterPro" id="IPR002197">
    <property type="entry name" value="HTH_Fis"/>
</dbReference>
<dbReference type="GO" id="GO:0006355">
    <property type="term" value="P:regulation of DNA-templated transcription"/>
    <property type="evidence" value="ECO:0007669"/>
    <property type="project" value="InterPro"/>
</dbReference>
<dbReference type="Pfam" id="PF25601">
    <property type="entry name" value="AAA_lid_14"/>
    <property type="match status" value="1"/>
</dbReference>
<dbReference type="InterPro" id="IPR025944">
    <property type="entry name" value="Sigma_54_int_dom_CS"/>
</dbReference>
<feature type="region of interest" description="Disordered" evidence="5">
    <location>
        <begin position="386"/>
        <end position="414"/>
    </location>
</feature>
<dbReference type="Gene3D" id="1.10.10.60">
    <property type="entry name" value="Homeodomain-like"/>
    <property type="match status" value="1"/>
</dbReference>
<keyword evidence="1" id="KW-0547">Nucleotide-binding</keyword>
<evidence type="ECO:0000256" key="3">
    <source>
        <dbReference type="ARBA" id="ARBA00023015"/>
    </source>
</evidence>
<dbReference type="InterPro" id="IPR009057">
    <property type="entry name" value="Homeodomain-like_sf"/>
</dbReference>
<dbReference type="Proteomes" id="UP000198639">
    <property type="component" value="Unassembled WGS sequence"/>
</dbReference>
<name>A0A1I1JYS5_9BURK</name>
<keyword evidence="8" id="KW-1185">Reference proteome</keyword>
<dbReference type="AlphaFoldDB" id="A0A1I1JYS5"/>
<evidence type="ECO:0000313" key="7">
    <source>
        <dbReference type="EMBL" id="SFC53082.1"/>
    </source>
</evidence>
<dbReference type="EMBL" id="FOLD01000007">
    <property type="protein sequence ID" value="SFC53082.1"/>
    <property type="molecule type" value="Genomic_DNA"/>
</dbReference>
<gene>
    <name evidence="7" type="ORF">SAMN05216204_10762</name>
</gene>
<evidence type="ECO:0000256" key="4">
    <source>
        <dbReference type="ARBA" id="ARBA00023163"/>
    </source>
</evidence>
<dbReference type="GO" id="GO:0005524">
    <property type="term" value="F:ATP binding"/>
    <property type="evidence" value="ECO:0007669"/>
    <property type="project" value="UniProtKB-KW"/>
</dbReference>
<dbReference type="PANTHER" id="PTHR32071:SF57">
    <property type="entry name" value="C4-DICARBOXYLATE TRANSPORT TRANSCRIPTIONAL REGULATORY PROTEIN DCTD"/>
    <property type="match status" value="1"/>
</dbReference>
<dbReference type="SMART" id="SM00382">
    <property type="entry name" value="AAA"/>
    <property type="match status" value="1"/>
</dbReference>
<evidence type="ECO:0000256" key="1">
    <source>
        <dbReference type="ARBA" id="ARBA00022741"/>
    </source>
</evidence>
<feature type="domain" description="Sigma-54 factor interaction" evidence="6">
    <location>
        <begin position="148"/>
        <end position="368"/>
    </location>
</feature>
<dbReference type="GO" id="GO:0043565">
    <property type="term" value="F:sequence-specific DNA binding"/>
    <property type="evidence" value="ECO:0007669"/>
    <property type="project" value="InterPro"/>
</dbReference>
<dbReference type="CDD" id="cd00009">
    <property type="entry name" value="AAA"/>
    <property type="match status" value="1"/>
</dbReference>
<dbReference type="InterPro" id="IPR003593">
    <property type="entry name" value="AAA+_ATPase"/>
</dbReference>
<dbReference type="InterPro" id="IPR027417">
    <property type="entry name" value="P-loop_NTPase"/>
</dbReference>
<evidence type="ECO:0000259" key="6">
    <source>
        <dbReference type="PROSITE" id="PS50045"/>
    </source>
</evidence>
<reference evidence="8" key="1">
    <citation type="submission" date="2016-10" db="EMBL/GenBank/DDBJ databases">
        <authorList>
            <person name="Varghese N."/>
            <person name="Submissions S."/>
        </authorList>
    </citation>
    <scope>NUCLEOTIDE SEQUENCE [LARGE SCALE GENOMIC DNA]</scope>
    <source>
        <strain evidence="8">CGMCC 1.12041</strain>
    </source>
</reference>
<proteinExistence type="predicted"/>
<protein>
    <submittedName>
        <fullName evidence="7">Two-component system, NtrC family, nitrogen regulation response regulator GlnG</fullName>
    </submittedName>
</protein>
<dbReference type="STRING" id="1164594.SAMN05216204_10762"/>
<dbReference type="InterPro" id="IPR058031">
    <property type="entry name" value="AAA_lid_NorR"/>
</dbReference>